<organism evidence="7 8">
    <name type="scientific">Pseudomonas entomophila (strain L48)</name>
    <dbReference type="NCBI Taxonomy" id="384676"/>
    <lineage>
        <taxon>Bacteria</taxon>
        <taxon>Pseudomonadati</taxon>
        <taxon>Pseudomonadota</taxon>
        <taxon>Gammaproteobacteria</taxon>
        <taxon>Pseudomonadales</taxon>
        <taxon>Pseudomonadaceae</taxon>
        <taxon>Pseudomonas</taxon>
    </lineage>
</organism>
<dbReference type="PANTHER" id="PTHR37422">
    <property type="entry name" value="TEICHURONIC ACID BIOSYNTHESIS PROTEIN TUAE"/>
    <property type="match status" value="1"/>
</dbReference>
<proteinExistence type="predicted"/>
<dbReference type="GO" id="GO:0016020">
    <property type="term" value="C:membrane"/>
    <property type="evidence" value="ECO:0007669"/>
    <property type="project" value="UniProtKB-SubCell"/>
</dbReference>
<evidence type="ECO:0000313" key="7">
    <source>
        <dbReference type="EMBL" id="CAK17627.1"/>
    </source>
</evidence>
<dbReference type="KEGG" id="pen:PSEEN4988"/>
<feature type="transmembrane region" description="Helical" evidence="5">
    <location>
        <begin position="182"/>
        <end position="199"/>
    </location>
</feature>
<feature type="transmembrane region" description="Helical" evidence="5">
    <location>
        <begin position="7"/>
        <end position="25"/>
    </location>
</feature>
<feature type="transmembrane region" description="Helical" evidence="5">
    <location>
        <begin position="94"/>
        <end position="111"/>
    </location>
</feature>
<feature type="transmembrane region" description="Helical" evidence="5">
    <location>
        <begin position="31"/>
        <end position="51"/>
    </location>
</feature>
<dbReference type="InterPro" id="IPR007016">
    <property type="entry name" value="O-antigen_ligase-rel_domated"/>
</dbReference>
<evidence type="ECO:0000256" key="4">
    <source>
        <dbReference type="ARBA" id="ARBA00023136"/>
    </source>
</evidence>
<keyword evidence="4 5" id="KW-0472">Membrane</keyword>
<evidence type="ECO:0000259" key="6">
    <source>
        <dbReference type="Pfam" id="PF04932"/>
    </source>
</evidence>
<name>Q1I409_PSEE4</name>
<feature type="transmembrane region" description="Helical" evidence="5">
    <location>
        <begin position="118"/>
        <end position="136"/>
    </location>
</feature>
<evidence type="ECO:0000313" key="8">
    <source>
        <dbReference type="Proteomes" id="UP000000658"/>
    </source>
</evidence>
<dbReference type="STRING" id="384676.PSEEN4988"/>
<evidence type="ECO:0000256" key="2">
    <source>
        <dbReference type="ARBA" id="ARBA00022692"/>
    </source>
</evidence>
<dbReference type="HOGENOM" id="CLU_055393_0_0_6"/>
<dbReference type="PANTHER" id="PTHR37422:SF13">
    <property type="entry name" value="LIPOPOLYSACCHARIDE BIOSYNTHESIS PROTEIN PA4999-RELATED"/>
    <property type="match status" value="1"/>
</dbReference>
<dbReference type="AlphaFoldDB" id="Q1I409"/>
<feature type="transmembrane region" description="Helical" evidence="5">
    <location>
        <begin position="205"/>
        <end position="221"/>
    </location>
</feature>
<dbReference type="EMBL" id="CT573326">
    <property type="protein sequence ID" value="CAK17627.1"/>
    <property type="molecule type" value="Genomic_DNA"/>
</dbReference>
<evidence type="ECO:0000256" key="3">
    <source>
        <dbReference type="ARBA" id="ARBA00022989"/>
    </source>
</evidence>
<sequence>MFYEKRWVQAWLGLGFAWFLAAIALAPSNKLYQQGLLLFLWLPTLLLAWPARHLFAQAWRRQRALWASIALLLAWSAATLAWSSTEEGSREVKRLLYILVFLMAFPLLAPRGEERSRVLLRVGGALLAVAALVSIIRFYSVLGYPLNTRLEGIGEISHPILGAYVIGAAIIWLLFDCPRNRGLQLGWLAALACLGAFVALTQSRGALLSVALTVLLAPLWFRSRFSGALAMGVLVVGSAATYMAYDLIMLRGSSYRPEIFQVALQMIGEHPWTGLGLGAFYRVEAAGLQFDHTHNMFTHVAVELGLPGMLLWIAVWLFTLGEIIRARSTPFGKVLLSLWVFSTLAMQFDAASLTGTPRAEWFVSWLPVGLAMLLPGARPGDKPVVKSPVQPVQRA</sequence>
<reference evidence="7 8" key="1">
    <citation type="journal article" date="2006" name="Nat. Biotechnol.">
        <title>Complete genome sequence of the entomopathogenic and metabolically versatile soil bacterium Pseudomonas entomophila.</title>
        <authorList>
            <person name="Vodovar N."/>
            <person name="Vallenet D."/>
            <person name="Cruveiller S."/>
            <person name="Rouy Z."/>
            <person name="Barbe V."/>
            <person name="Acosta C."/>
            <person name="Cattolico L."/>
            <person name="Jubin C."/>
            <person name="Lajus A."/>
            <person name="Segurens B."/>
            <person name="Vacherie B."/>
            <person name="Wincker P."/>
            <person name="Weissenbach J."/>
            <person name="Lemaitre B."/>
            <person name="Medigue C."/>
            <person name="Boccard F."/>
        </authorList>
    </citation>
    <scope>NUCLEOTIDE SEQUENCE [LARGE SCALE GENOMIC DNA]</scope>
    <source>
        <strain evidence="7 8">L48</strain>
    </source>
</reference>
<gene>
    <name evidence="7" type="ordered locus">PSEEN4988</name>
</gene>
<comment type="subcellular location">
    <subcellularLocation>
        <location evidence="1">Membrane</location>
        <topology evidence="1">Multi-pass membrane protein</topology>
    </subcellularLocation>
</comment>
<feature type="transmembrane region" description="Helical" evidence="5">
    <location>
        <begin position="304"/>
        <end position="324"/>
    </location>
</feature>
<keyword evidence="3 5" id="KW-1133">Transmembrane helix</keyword>
<dbReference type="OrthoDB" id="1013669at2"/>
<evidence type="ECO:0000256" key="1">
    <source>
        <dbReference type="ARBA" id="ARBA00004141"/>
    </source>
</evidence>
<dbReference type="Pfam" id="PF04932">
    <property type="entry name" value="Wzy_C"/>
    <property type="match status" value="1"/>
</dbReference>
<dbReference type="InterPro" id="IPR051533">
    <property type="entry name" value="WaaL-like"/>
</dbReference>
<keyword evidence="2 5" id="KW-0812">Transmembrane</keyword>
<dbReference type="eggNOG" id="COG3307">
    <property type="taxonomic scope" value="Bacteria"/>
</dbReference>
<feature type="transmembrane region" description="Helical" evidence="5">
    <location>
        <begin position="63"/>
        <end position="82"/>
    </location>
</feature>
<protein>
    <submittedName>
        <fullName evidence="7">Putative lipopolysaccharide core biosynthesis protein</fullName>
    </submittedName>
</protein>
<feature type="transmembrane region" description="Helical" evidence="5">
    <location>
        <begin position="228"/>
        <end position="245"/>
    </location>
</feature>
<feature type="transmembrane region" description="Helical" evidence="5">
    <location>
        <begin position="156"/>
        <end position="175"/>
    </location>
</feature>
<evidence type="ECO:0000256" key="5">
    <source>
        <dbReference type="SAM" id="Phobius"/>
    </source>
</evidence>
<accession>Q1I409</accession>
<dbReference type="Proteomes" id="UP000000658">
    <property type="component" value="Chromosome"/>
</dbReference>
<feature type="domain" description="O-antigen ligase-related" evidence="6">
    <location>
        <begin position="189"/>
        <end position="313"/>
    </location>
</feature>